<dbReference type="AlphaFoldDB" id="A0A0L8AJD6"/>
<dbReference type="EMBL" id="JSVA01000014">
    <property type="protein sequence ID" value="KOF02347.1"/>
    <property type="molecule type" value="Genomic_DNA"/>
</dbReference>
<keyword evidence="1" id="KW-1133">Transmembrane helix</keyword>
<keyword evidence="1" id="KW-0812">Transmembrane</keyword>
<protein>
    <submittedName>
        <fullName evidence="2">Uncharacterized protein</fullName>
    </submittedName>
</protein>
<name>A0A0L8AJD6_9BACT</name>
<sequence>MDVYNFLMGLVFILIAVIITIIQVKSKAYRKENQSWGNAKLFSAALMSYMAGIYMIVTSF</sequence>
<dbReference type="PATRIC" id="fig|1566026.4.peg.914"/>
<dbReference type="Proteomes" id="UP000036908">
    <property type="component" value="Unassembled WGS sequence"/>
</dbReference>
<accession>A0A0L8AJD6</accession>
<evidence type="ECO:0000256" key="1">
    <source>
        <dbReference type="SAM" id="Phobius"/>
    </source>
</evidence>
<reference evidence="3" key="1">
    <citation type="submission" date="2014-11" db="EMBL/GenBank/DDBJ databases">
        <title>Genome sequencing of Roseivirga sp. D-25.</title>
        <authorList>
            <person name="Selvaratnam C."/>
            <person name="Thevarajoo S."/>
            <person name="Goh K.M."/>
            <person name="Eee R."/>
            <person name="Chan K.-G."/>
            <person name="Chong C.S."/>
        </authorList>
    </citation>
    <scope>NUCLEOTIDE SEQUENCE [LARGE SCALE GENOMIC DNA]</scope>
    <source>
        <strain evidence="3">D-25</strain>
    </source>
</reference>
<comment type="caution">
    <text evidence="2">The sequence shown here is derived from an EMBL/GenBank/DDBJ whole genome shotgun (WGS) entry which is preliminary data.</text>
</comment>
<proteinExistence type="predicted"/>
<gene>
    <name evidence="2" type="ORF">OB69_13080</name>
</gene>
<evidence type="ECO:0000313" key="2">
    <source>
        <dbReference type="EMBL" id="KOF02347.1"/>
    </source>
</evidence>
<evidence type="ECO:0000313" key="3">
    <source>
        <dbReference type="Proteomes" id="UP000036908"/>
    </source>
</evidence>
<feature type="transmembrane region" description="Helical" evidence="1">
    <location>
        <begin position="36"/>
        <end position="57"/>
    </location>
</feature>
<organism evidence="2 3">
    <name type="scientific">Roseivirga seohaensis subsp. aquiponti</name>
    <dbReference type="NCBI Taxonomy" id="1566026"/>
    <lineage>
        <taxon>Bacteria</taxon>
        <taxon>Pseudomonadati</taxon>
        <taxon>Bacteroidota</taxon>
        <taxon>Cytophagia</taxon>
        <taxon>Cytophagales</taxon>
        <taxon>Roseivirgaceae</taxon>
        <taxon>Roseivirga</taxon>
    </lineage>
</organism>
<feature type="transmembrane region" description="Helical" evidence="1">
    <location>
        <begin position="6"/>
        <end position="24"/>
    </location>
</feature>
<keyword evidence="1" id="KW-0472">Membrane</keyword>
<keyword evidence="3" id="KW-1185">Reference proteome</keyword>